<evidence type="ECO:0000256" key="1">
    <source>
        <dbReference type="SAM" id="Coils"/>
    </source>
</evidence>
<name>A0A150P002_SORCE</name>
<proteinExistence type="predicted"/>
<keyword evidence="1" id="KW-0175">Coiled coil</keyword>
<reference evidence="3 4" key="1">
    <citation type="submission" date="2014-02" db="EMBL/GenBank/DDBJ databases">
        <title>The small core and large imbalanced accessory genome model reveals a collaborative survival strategy of Sorangium cellulosum strains in nature.</title>
        <authorList>
            <person name="Han K."/>
            <person name="Peng R."/>
            <person name="Blom J."/>
            <person name="Li Y.-Z."/>
        </authorList>
    </citation>
    <scope>NUCLEOTIDE SEQUENCE [LARGE SCALE GENOMIC DNA]</scope>
    <source>
        <strain evidence="3 4">So0157-25</strain>
    </source>
</reference>
<sequence>MERLMRRPARQERRCRWHGASRWSHPGEPRGLGEHGTPSPPAGRRLRHPGHLVATRKVREISRLELECERSRAEIAAAACAGESAVSGYLARAEEAGLTWEVAREMSDAERVPSAARPSVRTA</sequence>
<feature type="region of interest" description="Disordered" evidence="2">
    <location>
        <begin position="1"/>
        <end position="50"/>
    </location>
</feature>
<evidence type="ECO:0000313" key="3">
    <source>
        <dbReference type="EMBL" id="KYF48007.1"/>
    </source>
</evidence>
<organism evidence="3 4">
    <name type="scientific">Sorangium cellulosum</name>
    <name type="common">Polyangium cellulosum</name>
    <dbReference type="NCBI Taxonomy" id="56"/>
    <lineage>
        <taxon>Bacteria</taxon>
        <taxon>Pseudomonadati</taxon>
        <taxon>Myxococcota</taxon>
        <taxon>Polyangia</taxon>
        <taxon>Polyangiales</taxon>
        <taxon>Polyangiaceae</taxon>
        <taxon>Sorangium</taxon>
    </lineage>
</organism>
<comment type="caution">
    <text evidence="3">The sequence shown here is derived from an EMBL/GenBank/DDBJ whole genome shotgun (WGS) entry which is preliminary data.</text>
</comment>
<feature type="coiled-coil region" evidence="1">
    <location>
        <begin position="54"/>
        <end position="81"/>
    </location>
</feature>
<dbReference type="AlphaFoldDB" id="A0A150P002"/>
<feature type="compositionally biased region" description="Basic and acidic residues" evidence="2">
    <location>
        <begin position="1"/>
        <end position="14"/>
    </location>
</feature>
<dbReference type="Proteomes" id="UP000075420">
    <property type="component" value="Unassembled WGS sequence"/>
</dbReference>
<dbReference type="EMBL" id="JELY01003554">
    <property type="protein sequence ID" value="KYF48007.1"/>
    <property type="molecule type" value="Genomic_DNA"/>
</dbReference>
<accession>A0A150P002</accession>
<evidence type="ECO:0000256" key="2">
    <source>
        <dbReference type="SAM" id="MobiDB-lite"/>
    </source>
</evidence>
<gene>
    <name evidence="3" type="ORF">BE08_15565</name>
</gene>
<protein>
    <submittedName>
        <fullName evidence="3">Uncharacterized protein</fullName>
    </submittedName>
</protein>
<evidence type="ECO:0000313" key="4">
    <source>
        <dbReference type="Proteomes" id="UP000075420"/>
    </source>
</evidence>